<evidence type="ECO:0000313" key="1">
    <source>
        <dbReference type="EMBL" id="KAJ3553205.1"/>
    </source>
</evidence>
<accession>A0ACC1T4U2</accession>
<proteinExistence type="predicted"/>
<keyword evidence="2" id="KW-1185">Reference proteome</keyword>
<evidence type="ECO:0000313" key="2">
    <source>
        <dbReference type="Proteomes" id="UP001148662"/>
    </source>
</evidence>
<comment type="caution">
    <text evidence="1">The sequence shown here is derived from an EMBL/GenBank/DDBJ whole genome shotgun (WGS) entry which is preliminary data.</text>
</comment>
<protein>
    <submittedName>
        <fullName evidence="1">Uncharacterized protein</fullName>
    </submittedName>
</protein>
<dbReference type="Proteomes" id="UP001148662">
    <property type="component" value="Unassembled WGS sequence"/>
</dbReference>
<name>A0ACC1T4U2_9APHY</name>
<gene>
    <name evidence="1" type="ORF">NM688_g3739</name>
</gene>
<dbReference type="EMBL" id="JANHOG010000566">
    <property type="protein sequence ID" value="KAJ3553205.1"/>
    <property type="molecule type" value="Genomic_DNA"/>
</dbReference>
<organism evidence="1 2">
    <name type="scientific">Phlebia brevispora</name>
    <dbReference type="NCBI Taxonomy" id="194682"/>
    <lineage>
        <taxon>Eukaryota</taxon>
        <taxon>Fungi</taxon>
        <taxon>Dikarya</taxon>
        <taxon>Basidiomycota</taxon>
        <taxon>Agaricomycotina</taxon>
        <taxon>Agaricomycetes</taxon>
        <taxon>Polyporales</taxon>
        <taxon>Meruliaceae</taxon>
        <taxon>Phlebia</taxon>
    </lineage>
</organism>
<sequence length="230" mass="24519">MESTPTDPTLLFSPDVKAKTANTAQQPTSGIKGAVVTPQRSSVTPAPTRWPTQTKKDEEVARKLQSQKLAVGRKMLSPSTRPTGKLRSQPLDSARKASAKGTGTSVTVVTRTVRVPIPRSSLPGLKSRDSTTPDAEDAVSKSPTGKAKTGSKNRRVLKKTADSLEKGTFETVGAQRKARGSQLPTKAAETRAVQETATPVRYPKGRTTGDAASTKPVSRHPKRKTLVAKE</sequence>
<reference evidence="1" key="1">
    <citation type="submission" date="2022-07" db="EMBL/GenBank/DDBJ databases">
        <title>Genome Sequence of Phlebia brevispora.</title>
        <authorList>
            <person name="Buettner E."/>
        </authorList>
    </citation>
    <scope>NUCLEOTIDE SEQUENCE</scope>
    <source>
        <strain evidence="1">MPL23</strain>
    </source>
</reference>